<keyword evidence="1" id="KW-0472">Membrane</keyword>
<evidence type="ECO:0000313" key="2">
    <source>
        <dbReference type="Proteomes" id="UP000095287"/>
    </source>
</evidence>
<organism evidence="2 3">
    <name type="scientific">Steinernema glaseri</name>
    <dbReference type="NCBI Taxonomy" id="37863"/>
    <lineage>
        <taxon>Eukaryota</taxon>
        <taxon>Metazoa</taxon>
        <taxon>Ecdysozoa</taxon>
        <taxon>Nematoda</taxon>
        <taxon>Chromadorea</taxon>
        <taxon>Rhabditida</taxon>
        <taxon>Tylenchina</taxon>
        <taxon>Panagrolaimomorpha</taxon>
        <taxon>Strongyloidoidea</taxon>
        <taxon>Steinernematidae</taxon>
        <taxon>Steinernema</taxon>
    </lineage>
</organism>
<feature type="transmembrane region" description="Helical" evidence="1">
    <location>
        <begin position="77"/>
        <end position="97"/>
    </location>
</feature>
<name>A0A1I7Z9M2_9BILA</name>
<protein>
    <submittedName>
        <fullName evidence="3">Glucuronosyltransferase</fullName>
    </submittedName>
</protein>
<dbReference type="SUPFAM" id="SSF53756">
    <property type="entry name" value="UDP-Glycosyltransferase/glycogen phosphorylase"/>
    <property type="match status" value="1"/>
</dbReference>
<keyword evidence="1" id="KW-1133">Transmembrane helix</keyword>
<reference evidence="3" key="1">
    <citation type="submission" date="2016-11" db="UniProtKB">
        <authorList>
            <consortium name="WormBaseParasite"/>
        </authorList>
    </citation>
    <scope>IDENTIFICATION</scope>
</reference>
<evidence type="ECO:0000313" key="3">
    <source>
        <dbReference type="WBParaSite" id="L893_g23981.t1"/>
    </source>
</evidence>
<dbReference type="WBParaSite" id="L893_g23981.t1">
    <property type="protein sequence ID" value="L893_g23981.t1"/>
    <property type="gene ID" value="L893_g23981"/>
</dbReference>
<dbReference type="Proteomes" id="UP000095287">
    <property type="component" value="Unplaced"/>
</dbReference>
<proteinExistence type="predicted"/>
<accession>A0A1I7Z9M2</accession>
<dbReference type="AlphaFoldDB" id="A0A1I7Z9M2"/>
<evidence type="ECO:0000256" key="1">
    <source>
        <dbReference type="SAM" id="Phobius"/>
    </source>
</evidence>
<keyword evidence="1" id="KW-0812">Transmembrane</keyword>
<sequence>MIQSARLIDFLTYRFAQPREVYRYQTDSCFPFQSQQTGGAGTNRTLSVEARLSAKEGKQAEATATFRRTAMAFSGPVLGLVLLISFASAGNVLFGGMHASRSHVASMMPFALRLARENFSVHFMESYSGESYAYPPDVSPHLFKVPSNPVHKKQLTIAGWRRGFGPEVIGELFAIGDSAFLDMQRLHPKKMAQLLEKKWDLTVVDELFGISMYGIAAFHHNRSGTPYVVHSTTAILHVFAAKMGLGRPVFHRPSMWFPYNDNLRYDMSAFRMRLRSAVHALISAFCIDFLTQRFNVRGIKQIGVHHFDFHEAWTRLSYNFHDDLTNLAFPAPISNEIKYIGKYCPKANALSQEYREFLEDPRSKGTIFIAFGTNVDWAFAPKYVLDAFFDAIKQMTEYSISIIRLYKSFLMCDSRLSRVIDYESEVRRRQKLRTRRPWSALP</sequence>
<keyword evidence="2" id="KW-1185">Reference proteome</keyword>